<feature type="compositionally biased region" description="Polar residues" evidence="1">
    <location>
        <begin position="898"/>
        <end position="913"/>
    </location>
</feature>
<feature type="compositionally biased region" description="Low complexity" evidence="1">
    <location>
        <begin position="2022"/>
        <end position="2033"/>
    </location>
</feature>
<dbReference type="InterPro" id="IPR039918">
    <property type="entry name" value="PPP4R4"/>
</dbReference>
<feature type="compositionally biased region" description="Basic and acidic residues" evidence="1">
    <location>
        <begin position="539"/>
        <end position="560"/>
    </location>
</feature>
<dbReference type="OrthoDB" id="340346at2759"/>
<name>A0A5J4WFP2_9EUKA</name>
<feature type="compositionally biased region" description="Acidic residues" evidence="1">
    <location>
        <begin position="284"/>
        <end position="294"/>
    </location>
</feature>
<feature type="compositionally biased region" description="Polar residues" evidence="1">
    <location>
        <begin position="1999"/>
        <end position="2021"/>
    </location>
</feature>
<feature type="compositionally biased region" description="Low complexity" evidence="1">
    <location>
        <begin position="163"/>
        <end position="174"/>
    </location>
</feature>
<feature type="compositionally biased region" description="Low complexity" evidence="1">
    <location>
        <begin position="295"/>
        <end position="304"/>
    </location>
</feature>
<feature type="region of interest" description="Disordered" evidence="1">
    <location>
        <begin position="886"/>
        <end position="914"/>
    </location>
</feature>
<feature type="region of interest" description="Disordered" evidence="1">
    <location>
        <begin position="1980"/>
        <end position="2033"/>
    </location>
</feature>
<feature type="compositionally biased region" description="Polar residues" evidence="1">
    <location>
        <begin position="1487"/>
        <end position="1506"/>
    </location>
</feature>
<feature type="region of interest" description="Disordered" evidence="1">
    <location>
        <begin position="1859"/>
        <end position="1922"/>
    </location>
</feature>
<dbReference type="PANTHER" id="PTHR21467:SF0">
    <property type="entry name" value="SERINE_THREONINE-PROTEIN PHOSPHATASE 4 REGULATORY SUBUNIT 4"/>
    <property type="match status" value="1"/>
</dbReference>
<comment type="caution">
    <text evidence="2">The sequence shown here is derived from an EMBL/GenBank/DDBJ whole genome shotgun (WGS) entry which is preliminary data.</text>
</comment>
<feature type="region of interest" description="Disordered" evidence="1">
    <location>
        <begin position="130"/>
        <end position="178"/>
    </location>
</feature>
<dbReference type="SUPFAM" id="SSF48371">
    <property type="entry name" value="ARM repeat"/>
    <property type="match status" value="1"/>
</dbReference>
<feature type="region of interest" description="Disordered" evidence="1">
    <location>
        <begin position="958"/>
        <end position="982"/>
    </location>
</feature>
<feature type="compositionally biased region" description="Polar residues" evidence="1">
    <location>
        <begin position="1349"/>
        <end position="1363"/>
    </location>
</feature>
<dbReference type="InterPro" id="IPR011989">
    <property type="entry name" value="ARM-like"/>
</dbReference>
<proteinExistence type="predicted"/>
<dbReference type="Gene3D" id="1.25.10.10">
    <property type="entry name" value="Leucine-rich Repeat Variant"/>
    <property type="match status" value="2"/>
</dbReference>
<feature type="region of interest" description="Disordered" evidence="1">
    <location>
        <begin position="272"/>
        <end position="309"/>
    </location>
</feature>
<feature type="compositionally biased region" description="Low complexity" evidence="1">
    <location>
        <begin position="613"/>
        <end position="627"/>
    </location>
</feature>
<feature type="region of interest" description="Disordered" evidence="1">
    <location>
        <begin position="1392"/>
        <end position="1522"/>
    </location>
</feature>
<evidence type="ECO:0000256" key="1">
    <source>
        <dbReference type="SAM" id="MobiDB-lite"/>
    </source>
</evidence>
<feature type="region of interest" description="Disordered" evidence="1">
    <location>
        <begin position="524"/>
        <end position="560"/>
    </location>
</feature>
<sequence>SNVAPAPVKQLSPLIQDLHNIMGNSLNAITDDQKGSGLKSRSNSIIADKQQGQQNKQKQTVNTQLQTGSCLMTLFELSLSLLHDPDQEVRLHVCESSLLDVLARAAGSEWTSLRIIPDLIKMAAQTTSKLGTSKNDNTTNVASQPKSTNVNISQNDPDLDGFSSSSSSSSTSSSPQQSYKMANSQSLSILAQSLQPSVLESLRQRRAALICLSRITHFTDSETRNVKIAPLVKRILSDAKQDLFSGFVISRALGELLYKLIVPSTALQQDGGINQLGQSNIKDDDNDSDSDDEINGINSNGGNNQLSKDRLTNEFQFERGLYGKNDSLVSLTSQKSETSTQGQNVQCKIDHPPSGLVLVQTFLKIIIGASSYPPSNQTPIPYLQHPQLIQFIKLDIAYNLPAIIRWVAFRPKMVQVSGQGQQGNISSLSQNQAVGQLIISRRSSILNQSQSYTPTVSTFSTYSSLTSGPISVTQQLVPISQQALTTVISLLYQLLSDENEYVRKIVASAFHEIAWMIATSLPAPSNQQTQQQQGQQNKDSSKDKDNYKDKDKLEKQDKIPKQLRDSFEKLMLDSSVEVLSSLIPHLIDIIPIFVQGVDNASSTVPLIVRLLSTPQGTGPQQQSSQQGGERESRSSSPSQSHSYQSSLISDPSIQYPLQQTQTQSNQQQSSTISISLAFSATTAAQTLPSMPIIPWRLKGILIAQIVQLFPHFAQFQSICDILPFFVRTLLFDAHPLHPLCAYAIARGLRELRTSKMRSEVVSHLVYGLAHSKQFRHRLAFIDIAEMGMRTLSRRIIRISFMEPLLTMGKDKVGSVRRRIAALLPLLKQALTQNLLAQDTSSSEKLNQLLTELISDPDKSVSETALASSSIIVELEKERIEQMKLLKQQTSNSKDKQESISPQQTSISTDTNKSPEIEDLLSTIDSMFDSDDNYDQQVAPRIFNPLRLFNIQLDERLQQEEDNWERDPITNDKDNKDDKDKGRISPTQAIQEQQFHRIGILFQQAFANRTHVILTSPNSTQLIMSAIQNSSSQRSYHTPQLSSPVISNHLSLQQKGVNGVNGQQIVNTSAIAPQASPLMTLSSRFWNGGSHFSSGIKMTSSISSVIGGQTVQTQTQSQIGQNVSNTTNAQGSNALVNVGQNVYQSTNPGTSPIANSLIGIGNTPRPQHLLLQQLFNQSSNTNTKDKYLQIQVNQNQNLGSTSPHNIINLNLNLNDKLEQKLSPKGGLPPISPNSQSPNKIRNLFHTMPPQSGGLATTMPLQQPLTQQAPSYTTFSTPQSTFQSFSAPISSAPTSFGKAQSLLSQFSAPLQGQKQNILSNQQQSPQQSTLILQTTQQQQQQQSQIQIPFSSSVPMSTGQMSMNVSEQDKQDKPQKQLFQPIIGANMRNSIASNINSQNKSCSNSPSNSPQISTLNKQPSSASQSQHQIGQQQQRFTPSSLTDGKKKEGSNTPSSITHTHDNQQIQQQQSNPNINSQSIPISTPPMQFHKPSSQRVIQGQINSTGTNSPSPVPGQMNHPSRLPPVNEGRNINSIYFGSKRSYSAQQGAFNENGSKITSSISLDNLTITSPTQQIEQSNSLSSSYPSSHSNQISNQINNTNSQPLLNNENMDIQNDRLLSPSQMITSITPNTDQRSNLKGQRSVLLESQQNQYITAPQINFSIPQSKGSITSMLNEQGNKQTNQEQKSPKTKSVVFEQMNQLNDIEEQRGDDSSYLQGKKRMDKNYDRTMEKYNGGKSLLPPLGPIHNISQSDDNDQQDEGSILDNNNNNGSYESNISKSNIDPGNDRNQTPNEVVHNTNTPSTQSINANNSYSTIPQQVQKGEKQIIHKNQNIDVNISTRDRKQMSDIQSAIMIVERERMKDEINKQQGQQQLRGRSKERDSEKDSSISQSSGSREERDKVIKRIPGKQNAVVNKPVIKPKSSDINAIQQQRLQSGNKDKDQRTNVKLSITSTQLSSGKYFDTNNTKYPQAQKYKQQTTVLSDPISYTPPITPQLSIKGKTKNTTNQSMSPSLSPRQSPCNSASKNKNQQKLQGQQQLQSTIMAQLQQFLPDHNQFGQSHIPSNTLPIVSLPSNLGQPATVQQGSNSAVPHAGSQKQGGFHY</sequence>
<evidence type="ECO:0000313" key="2">
    <source>
        <dbReference type="EMBL" id="KAA6393797.1"/>
    </source>
</evidence>
<feature type="non-terminal residue" evidence="2">
    <location>
        <position position="1"/>
    </location>
</feature>
<feature type="compositionally biased region" description="Polar residues" evidence="1">
    <location>
        <begin position="2075"/>
        <end position="2085"/>
    </location>
</feature>
<feature type="region of interest" description="Disordered" evidence="1">
    <location>
        <begin position="1568"/>
        <end position="1597"/>
    </location>
</feature>
<organism evidence="2 3">
    <name type="scientific">Streblomastix strix</name>
    <dbReference type="NCBI Taxonomy" id="222440"/>
    <lineage>
        <taxon>Eukaryota</taxon>
        <taxon>Metamonada</taxon>
        <taxon>Preaxostyla</taxon>
        <taxon>Oxymonadida</taxon>
        <taxon>Streblomastigidae</taxon>
        <taxon>Streblomastix</taxon>
    </lineage>
</organism>
<feature type="compositionally biased region" description="Low complexity" evidence="1">
    <location>
        <begin position="1574"/>
        <end position="1597"/>
    </location>
</feature>
<feature type="compositionally biased region" description="Basic and acidic residues" evidence="1">
    <location>
        <begin position="1873"/>
        <end position="1883"/>
    </location>
</feature>
<feature type="compositionally biased region" description="Low complexity" evidence="1">
    <location>
        <begin position="525"/>
        <end position="538"/>
    </location>
</feature>
<accession>A0A5J4WFP2</accession>
<feature type="compositionally biased region" description="Low complexity" evidence="1">
    <location>
        <begin position="1459"/>
        <end position="1482"/>
    </location>
</feature>
<feature type="compositionally biased region" description="Low complexity" evidence="1">
    <location>
        <begin position="634"/>
        <end position="645"/>
    </location>
</feature>
<feature type="region of interest" description="Disordered" evidence="1">
    <location>
        <begin position="1349"/>
        <end position="1372"/>
    </location>
</feature>
<dbReference type="EMBL" id="SNRW01002137">
    <property type="protein sequence ID" value="KAA6393797.1"/>
    <property type="molecule type" value="Genomic_DNA"/>
</dbReference>
<gene>
    <name evidence="2" type="ORF">EZS28_010674</name>
</gene>
<dbReference type="PANTHER" id="PTHR21467">
    <property type="entry name" value="PROTEIN PHOSPHATASE 4 REGULATORY SUBUNIT 4 PPP4R4"/>
    <property type="match status" value="1"/>
</dbReference>
<feature type="compositionally biased region" description="Polar residues" evidence="1">
    <location>
        <begin position="1767"/>
        <end position="1807"/>
    </location>
</feature>
<evidence type="ECO:0000313" key="3">
    <source>
        <dbReference type="Proteomes" id="UP000324800"/>
    </source>
</evidence>
<dbReference type="Proteomes" id="UP000324800">
    <property type="component" value="Unassembled WGS sequence"/>
</dbReference>
<protein>
    <submittedName>
        <fullName evidence="2">Uncharacterized protein</fullName>
    </submittedName>
</protein>
<feature type="region of interest" description="Disordered" evidence="1">
    <location>
        <begin position="613"/>
        <end position="645"/>
    </location>
</feature>
<dbReference type="InterPro" id="IPR016024">
    <property type="entry name" value="ARM-type_fold"/>
</dbReference>
<feature type="compositionally biased region" description="Polar residues" evidence="1">
    <location>
        <begin position="130"/>
        <end position="156"/>
    </location>
</feature>
<feature type="region of interest" description="Disordered" evidence="1">
    <location>
        <begin position="2075"/>
        <end position="2099"/>
    </location>
</feature>
<feature type="region of interest" description="Disordered" evidence="1">
    <location>
        <begin position="1697"/>
        <end position="1807"/>
    </location>
</feature>
<feature type="compositionally biased region" description="Low complexity" evidence="1">
    <location>
        <begin position="1417"/>
        <end position="1431"/>
    </location>
</feature>
<reference evidence="2 3" key="1">
    <citation type="submission" date="2019-03" db="EMBL/GenBank/DDBJ databases">
        <title>Single cell metagenomics reveals metabolic interactions within the superorganism composed of flagellate Streblomastix strix and complex community of Bacteroidetes bacteria on its surface.</title>
        <authorList>
            <person name="Treitli S.C."/>
            <person name="Kolisko M."/>
            <person name="Husnik F."/>
            <person name="Keeling P."/>
            <person name="Hampl V."/>
        </authorList>
    </citation>
    <scope>NUCLEOTIDE SEQUENCE [LARGE SCALE GENOMIC DNA]</scope>
    <source>
        <strain evidence="2">ST1C</strain>
    </source>
</reference>
<feature type="compositionally biased region" description="Low complexity" evidence="1">
    <location>
        <begin position="1393"/>
        <end position="1410"/>
    </location>
</feature>